<feature type="domain" description="DUF2314" evidence="2">
    <location>
        <begin position="37"/>
        <end position="170"/>
    </location>
</feature>
<feature type="transmembrane region" description="Helical" evidence="1">
    <location>
        <begin position="307"/>
        <end position="328"/>
    </location>
</feature>
<proteinExistence type="predicted"/>
<keyword evidence="1" id="KW-1133">Transmembrane helix</keyword>
<evidence type="ECO:0000313" key="4">
    <source>
        <dbReference type="Proteomes" id="UP000195128"/>
    </source>
</evidence>
<dbReference type="Pfam" id="PF10077">
    <property type="entry name" value="DUF2314"/>
    <property type="match status" value="1"/>
</dbReference>
<dbReference type="Gene3D" id="1.25.40.20">
    <property type="entry name" value="Ankyrin repeat-containing domain"/>
    <property type="match status" value="1"/>
</dbReference>
<protein>
    <recommendedName>
        <fullName evidence="2">DUF2314 domain-containing protein</fullName>
    </recommendedName>
</protein>
<comment type="caution">
    <text evidence="3">The sequence shown here is derived from an EMBL/GenBank/DDBJ whole genome shotgun (WGS) entry which is preliminary data.</text>
</comment>
<feature type="transmembrane region" description="Helical" evidence="1">
    <location>
        <begin position="348"/>
        <end position="369"/>
    </location>
</feature>
<keyword evidence="1" id="KW-0812">Transmembrane</keyword>
<evidence type="ECO:0000256" key="1">
    <source>
        <dbReference type="SAM" id="Phobius"/>
    </source>
</evidence>
<evidence type="ECO:0000259" key="2">
    <source>
        <dbReference type="Pfam" id="PF10077"/>
    </source>
</evidence>
<accession>A0A244EW33</accession>
<name>A0A244EW33_PSESX</name>
<gene>
    <name evidence="3" type="ORF">BW686_05265</name>
</gene>
<evidence type="ECO:0000313" key="3">
    <source>
        <dbReference type="EMBL" id="OUM08723.1"/>
    </source>
</evidence>
<organism evidence="3 4">
    <name type="scientific">Pseudomonas syringae</name>
    <dbReference type="NCBI Taxonomy" id="317"/>
    <lineage>
        <taxon>Bacteria</taxon>
        <taxon>Pseudomonadati</taxon>
        <taxon>Pseudomonadota</taxon>
        <taxon>Gammaproteobacteria</taxon>
        <taxon>Pseudomonadales</taxon>
        <taxon>Pseudomonadaceae</taxon>
        <taxon>Pseudomonas</taxon>
    </lineage>
</organism>
<dbReference type="InterPro" id="IPR018756">
    <property type="entry name" value="DUF2314"/>
</dbReference>
<dbReference type="Proteomes" id="UP000195128">
    <property type="component" value="Unassembled WGS sequence"/>
</dbReference>
<keyword evidence="1" id="KW-0472">Membrane</keyword>
<dbReference type="EMBL" id="MTSA01000003">
    <property type="protein sequence ID" value="OUM08723.1"/>
    <property type="molecule type" value="Genomic_DNA"/>
</dbReference>
<sequence>MEDSPASLQFGSLLFAQGITRLMTEHMIYGVEGESEDFRAAVASARRTFKFFWREMSWERRRIVQALDLAAIKVSFSTDSPDPDSPSVENMWVTDVDFDGQTLSGVLMNEPEWVSSINAGDPVSVPLTRLNDWVYVLGGRVFGGFTIDALRCGMSSAERIEHDQAWGLDFGEAGTVMLVPPAKGKSPVRFTRTLASAADKRALNTLERREHPMGLNAQSAVEEGLREDPALVTDYDEEGWQMIHREALAGNCNVVITLLHSGADPATTNRNGHDVLTLARLAGWPRIIEVLEGDRSNLEKSMQRPGFPAWPIGLTMTIIGMGGLYFAAMNQSTGRWGVRDEGFLSTGIFLALVLLCGQGLILCTGPWYFRLRERTPLWGKARALDWLAMLTGALLAFFLHDHLGAYLQHR</sequence>
<feature type="transmembrane region" description="Helical" evidence="1">
    <location>
        <begin position="381"/>
        <end position="400"/>
    </location>
</feature>
<dbReference type="InterPro" id="IPR036770">
    <property type="entry name" value="Ankyrin_rpt-contain_sf"/>
</dbReference>
<dbReference type="AlphaFoldDB" id="A0A244EW33"/>
<reference evidence="3 4" key="1">
    <citation type="submission" date="2017-01" db="EMBL/GenBank/DDBJ databases">
        <authorList>
            <person name="Mah S.A."/>
            <person name="Swanson W.J."/>
            <person name="Moy G.W."/>
            <person name="Vacquier V.D."/>
        </authorList>
    </citation>
    <scope>NUCLEOTIDE SEQUENCE [LARGE SCALE GENOMIC DNA]</scope>
    <source>
        <strain evidence="3">PDD-32b-74</strain>
    </source>
</reference>
<dbReference type="SUPFAM" id="SSF48403">
    <property type="entry name" value="Ankyrin repeat"/>
    <property type="match status" value="1"/>
</dbReference>